<organism evidence="11 12">
    <name type="scientific">Parthenolecanium corni</name>
    <dbReference type="NCBI Taxonomy" id="536013"/>
    <lineage>
        <taxon>Eukaryota</taxon>
        <taxon>Metazoa</taxon>
        <taxon>Ecdysozoa</taxon>
        <taxon>Arthropoda</taxon>
        <taxon>Hexapoda</taxon>
        <taxon>Insecta</taxon>
        <taxon>Pterygota</taxon>
        <taxon>Neoptera</taxon>
        <taxon>Paraneoptera</taxon>
        <taxon>Hemiptera</taxon>
        <taxon>Sternorrhyncha</taxon>
        <taxon>Coccoidea</taxon>
        <taxon>Coccidae</taxon>
        <taxon>Parthenolecanium</taxon>
    </lineage>
</organism>
<name>A0AAN9TW14_9HEMI</name>
<evidence type="ECO:0000313" key="11">
    <source>
        <dbReference type="EMBL" id="KAK7593075.1"/>
    </source>
</evidence>
<dbReference type="InterPro" id="IPR043597">
    <property type="entry name" value="TPH_dom"/>
</dbReference>
<evidence type="ECO:0000256" key="1">
    <source>
        <dbReference type="ARBA" id="ARBA00004230"/>
    </source>
</evidence>
<evidence type="ECO:0000256" key="6">
    <source>
        <dbReference type="ARBA" id="ARBA00034116"/>
    </source>
</evidence>
<dbReference type="PANTHER" id="PTHR15504">
    <property type="entry name" value="NASOPHARYNGEAL EPITHELIUM SPECIFIC PROTEIN 1"/>
    <property type="match status" value="1"/>
</dbReference>
<feature type="coiled-coil region" evidence="8">
    <location>
        <begin position="80"/>
        <end position="129"/>
    </location>
</feature>
<evidence type="ECO:0000256" key="4">
    <source>
        <dbReference type="ARBA" id="ARBA00023069"/>
    </source>
</evidence>
<keyword evidence="12" id="KW-1185">Reference proteome</keyword>
<dbReference type="GO" id="GO:0031514">
    <property type="term" value="C:motile cilium"/>
    <property type="evidence" value="ECO:0007669"/>
    <property type="project" value="UniProtKB-SubCell"/>
</dbReference>
<keyword evidence="4" id="KW-0969">Cilium</keyword>
<dbReference type="AlphaFoldDB" id="A0AAN9TW14"/>
<keyword evidence="5" id="KW-0966">Cell projection</keyword>
<accession>A0AAN9TW14</accession>
<dbReference type="PANTHER" id="PTHR15504:SF0">
    <property type="entry name" value="CILIA- AND FLAGELLA-ASSOCIATED PROTEIN 45"/>
    <property type="match status" value="1"/>
</dbReference>
<evidence type="ECO:0000256" key="3">
    <source>
        <dbReference type="ARBA" id="ARBA00023054"/>
    </source>
</evidence>
<dbReference type="Proteomes" id="UP001367676">
    <property type="component" value="Unassembled WGS sequence"/>
</dbReference>
<evidence type="ECO:0000256" key="5">
    <source>
        <dbReference type="ARBA" id="ARBA00023273"/>
    </source>
</evidence>
<comment type="subcellular location">
    <subcellularLocation>
        <location evidence="1">Cell projection</location>
        <location evidence="1">Cilium</location>
        <location evidence="1">Flagellum</location>
    </subcellularLocation>
</comment>
<dbReference type="EMBL" id="JBBCAQ010000020">
    <property type="protein sequence ID" value="KAK7593075.1"/>
    <property type="molecule type" value="Genomic_DNA"/>
</dbReference>
<feature type="region of interest" description="Disordered" evidence="9">
    <location>
        <begin position="352"/>
        <end position="374"/>
    </location>
</feature>
<reference evidence="11 12" key="1">
    <citation type="submission" date="2024-03" db="EMBL/GenBank/DDBJ databases">
        <title>Adaptation during the transition from Ophiocordyceps entomopathogen to insect associate is accompanied by gene loss and intensified selection.</title>
        <authorList>
            <person name="Ward C.M."/>
            <person name="Onetto C.A."/>
            <person name="Borneman A.R."/>
        </authorList>
    </citation>
    <scope>NUCLEOTIDE SEQUENCE [LARGE SCALE GENOMIC DNA]</scope>
    <source>
        <strain evidence="11">AWRI1</strain>
        <tissue evidence="11">Single Adult Female</tissue>
    </source>
</reference>
<evidence type="ECO:0000256" key="9">
    <source>
        <dbReference type="SAM" id="MobiDB-lite"/>
    </source>
</evidence>
<comment type="similarity">
    <text evidence="6">Belongs to the CFAP45 family.</text>
</comment>
<gene>
    <name evidence="11" type="ORF">V9T40_007827</name>
</gene>
<evidence type="ECO:0000256" key="7">
    <source>
        <dbReference type="ARBA" id="ARBA00034142"/>
    </source>
</evidence>
<keyword evidence="3 8" id="KW-0175">Coiled coil</keyword>
<proteinExistence type="inferred from homology"/>
<comment type="caution">
    <text evidence="11">The sequence shown here is derived from an EMBL/GenBank/DDBJ whole genome shotgun (WGS) entry which is preliminary data.</text>
</comment>
<protein>
    <recommendedName>
        <fullName evidence="7">Cilia- and flagella-associated protein 45</fullName>
    </recommendedName>
</protein>
<feature type="region of interest" description="Disordered" evidence="9">
    <location>
        <begin position="1"/>
        <end position="25"/>
    </location>
</feature>
<evidence type="ECO:0000259" key="10">
    <source>
        <dbReference type="Pfam" id="PF13868"/>
    </source>
</evidence>
<evidence type="ECO:0000256" key="2">
    <source>
        <dbReference type="ARBA" id="ARBA00022846"/>
    </source>
</evidence>
<keyword evidence="2" id="KW-0282">Flagellum</keyword>
<evidence type="ECO:0000313" key="12">
    <source>
        <dbReference type="Proteomes" id="UP001367676"/>
    </source>
</evidence>
<sequence>MTRRCKSGGNIKEGKGQSKRNQPNRIMLVERDIIRHLIIPRENGERPATTFISESHFDRIKQNSQSVPDLREKPDTDNGKKIFEEEKRKYEALNKEVQQLKKKKAAEITEEERQEREKILARTEQLRREEEDIIKQCNSLILSAKCKAIQDAQIVEKQRLRQQQKQQEESLDSKIETERKQALQALQKKREEEWARSREYAKSILNQIHCNEEKRLQQMKIMQKENKLLKLKAQKQNDEDKQYSAREMEKRMQMKMQNERINEEMKRNKERERELEKLENLKIQEYMRRKLLEEKEREKQKIREKQLEERELARLWRLQKSSQSLLQSKDEIIYERLQEQITEQYKAALREQMNEKEQKRRKQRQQILKEGEDSIKKIQKRDQIIKDTMKKKLDQIRSSNIPEIYVQGIEKKMHLS</sequence>
<dbReference type="InterPro" id="IPR033253">
    <property type="entry name" value="CFAP45"/>
</dbReference>
<feature type="coiled-coil region" evidence="8">
    <location>
        <begin position="219"/>
        <end position="315"/>
    </location>
</feature>
<evidence type="ECO:0000256" key="8">
    <source>
        <dbReference type="SAM" id="Coils"/>
    </source>
</evidence>
<dbReference type="Pfam" id="PF13868">
    <property type="entry name" value="TPH"/>
    <property type="match status" value="1"/>
</dbReference>
<feature type="domain" description="Trichohyalin-plectin-homology" evidence="10">
    <location>
        <begin position="127"/>
        <end position="344"/>
    </location>
</feature>